<reference evidence="1" key="3">
    <citation type="submission" date="2020-06" db="EMBL/GenBank/DDBJ databases">
        <title>Helianthus annuus Genome sequencing and assembly Release 2.</title>
        <authorList>
            <person name="Gouzy J."/>
            <person name="Langlade N."/>
            <person name="Munos S."/>
        </authorList>
    </citation>
    <scope>NUCLEOTIDE SEQUENCE</scope>
    <source>
        <tissue evidence="1">Leaves</tissue>
    </source>
</reference>
<dbReference type="FunCoup" id="A0A251SKG4">
    <property type="interactions" value="1659"/>
</dbReference>
<dbReference type="STRING" id="4232.A0A251SKG4"/>
<dbReference type="PANTHER" id="PTHR37720:SF2">
    <property type="entry name" value="OS10G0481400 PROTEIN"/>
    <property type="match status" value="1"/>
</dbReference>
<reference evidence="2" key="2">
    <citation type="submission" date="2017-02" db="EMBL/GenBank/DDBJ databases">
        <title>Sunflower complete genome.</title>
        <authorList>
            <person name="Langlade N."/>
            <person name="Munos S."/>
        </authorList>
    </citation>
    <scope>NUCLEOTIDE SEQUENCE [LARGE SCALE GENOMIC DNA]</scope>
    <source>
        <tissue evidence="2">Leaves</tissue>
    </source>
</reference>
<proteinExistence type="predicted"/>
<evidence type="ECO:0000313" key="3">
    <source>
        <dbReference type="Proteomes" id="UP000215914"/>
    </source>
</evidence>
<organism evidence="2 3">
    <name type="scientific">Helianthus annuus</name>
    <name type="common">Common sunflower</name>
    <dbReference type="NCBI Taxonomy" id="4232"/>
    <lineage>
        <taxon>Eukaryota</taxon>
        <taxon>Viridiplantae</taxon>
        <taxon>Streptophyta</taxon>
        <taxon>Embryophyta</taxon>
        <taxon>Tracheophyta</taxon>
        <taxon>Spermatophyta</taxon>
        <taxon>Magnoliopsida</taxon>
        <taxon>eudicotyledons</taxon>
        <taxon>Gunneridae</taxon>
        <taxon>Pentapetalae</taxon>
        <taxon>asterids</taxon>
        <taxon>campanulids</taxon>
        <taxon>Asterales</taxon>
        <taxon>Asteraceae</taxon>
        <taxon>Asteroideae</taxon>
        <taxon>Heliantheae alliance</taxon>
        <taxon>Heliantheae</taxon>
        <taxon>Helianthus</taxon>
    </lineage>
</organism>
<protein>
    <submittedName>
        <fullName evidence="2">Uncharacterized protein</fullName>
    </submittedName>
</protein>
<dbReference type="EMBL" id="MNCJ02000329">
    <property type="protein sequence ID" value="KAF5770199.1"/>
    <property type="molecule type" value="Genomic_DNA"/>
</dbReference>
<accession>A0A251SKG4</accession>
<sequence>MISILAQERLLGAALGSIFSGIIIFEQRRDIYRTISHIQPPKSHVKEPVSSKKIDIAHYWNKSVDQMFGPAIQALSSRPR</sequence>
<gene>
    <name evidence="2" type="ORF">HannXRQ_Chr14g0452861</name>
    <name evidence="1" type="ORF">HanXRQr2_Chr14g0656821</name>
</gene>
<dbReference type="Gramene" id="mRNA:HanXRQr2_Chr14g0656821">
    <property type="protein sequence ID" value="mRNA:HanXRQr2_Chr14g0656821"/>
    <property type="gene ID" value="HanXRQr2_Chr14g0656821"/>
</dbReference>
<keyword evidence="3" id="KW-1185">Reference proteome</keyword>
<name>A0A251SKG4_HELAN</name>
<reference evidence="1 3" key="1">
    <citation type="journal article" date="2017" name="Nature">
        <title>The sunflower genome provides insights into oil metabolism, flowering and Asterid evolution.</title>
        <authorList>
            <person name="Badouin H."/>
            <person name="Gouzy J."/>
            <person name="Grassa C.J."/>
            <person name="Murat F."/>
            <person name="Staton S.E."/>
            <person name="Cottret L."/>
            <person name="Lelandais-Briere C."/>
            <person name="Owens G.L."/>
            <person name="Carrere S."/>
            <person name="Mayjonade B."/>
            <person name="Legrand L."/>
            <person name="Gill N."/>
            <person name="Kane N.C."/>
            <person name="Bowers J.E."/>
            <person name="Hubner S."/>
            <person name="Bellec A."/>
            <person name="Berard A."/>
            <person name="Berges H."/>
            <person name="Blanchet N."/>
            <person name="Boniface M.C."/>
            <person name="Brunel D."/>
            <person name="Catrice O."/>
            <person name="Chaidir N."/>
            <person name="Claudel C."/>
            <person name="Donnadieu C."/>
            <person name="Faraut T."/>
            <person name="Fievet G."/>
            <person name="Helmstetter N."/>
            <person name="King M."/>
            <person name="Knapp S.J."/>
            <person name="Lai Z."/>
            <person name="Le Paslier M.C."/>
            <person name="Lippi Y."/>
            <person name="Lorenzon L."/>
            <person name="Mandel J.R."/>
            <person name="Marage G."/>
            <person name="Marchand G."/>
            <person name="Marquand E."/>
            <person name="Bret-Mestries E."/>
            <person name="Morien E."/>
            <person name="Nambeesan S."/>
            <person name="Nguyen T."/>
            <person name="Pegot-Espagnet P."/>
            <person name="Pouilly N."/>
            <person name="Raftis F."/>
            <person name="Sallet E."/>
            <person name="Schiex T."/>
            <person name="Thomas J."/>
            <person name="Vandecasteele C."/>
            <person name="Vares D."/>
            <person name="Vear F."/>
            <person name="Vautrin S."/>
            <person name="Crespi M."/>
            <person name="Mangin B."/>
            <person name="Burke J.M."/>
            <person name="Salse J."/>
            <person name="Munos S."/>
            <person name="Vincourt P."/>
            <person name="Rieseberg L.H."/>
            <person name="Langlade N.B."/>
        </authorList>
    </citation>
    <scope>NUCLEOTIDE SEQUENCE [LARGE SCALE GENOMIC DNA]</scope>
    <source>
        <strain evidence="3">cv. SF193</strain>
        <tissue evidence="1">Leaves</tissue>
    </source>
</reference>
<evidence type="ECO:0000313" key="1">
    <source>
        <dbReference type="EMBL" id="KAF5770199.1"/>
    </source>
</evidence>
<dbReference type="OrthoDB" id="1895233at2759"/>
<evidence type="ECO:0000313" key="2">
    <source>
        <dbReference type="EMBL" id="OTF99098.1"/>
    </source>
</evidence>
<dbReference type="InParanoid" id="A0A251SKG4"/>
<dbReference type="Proteomes" id="UP000215914">
    <property type="component" value="Chromosome 14"/>
</dbReference>
<dbReference type="EMBL" id="CM007903">
    <property type="protein sequence ID" value="OTF99098.1"/>
    <property type="molecule type" value="Genomic_DNA"/>
</dbReference>
<dbReference type="AlphaFoldDB" id="A0A251SKG4"/>
<dbReference type="PANTHER" id="PTHR37720">
    <property type="entry name" value="OS10G0481400 PROTEIN"/>
    <property type="match status" value="1"/>
</dbReference>
<dbReference type="OMA" id="QYRMEFA"/>